<keyword evidence="2" id="KW-0479">Metal-binding</keyword>
<keyword evidence="9" id="KW-1185">Reference proteome</keyword>
<feature type="domain" description="3-dehydroquinate synthase C-terminal" evidence="7">
    <location>
        <begin position="210"/>
        <end position="358"/>
    </location>
</feature>
<dbReference type="SUPFAM" id="SSF56796">
    <property type="entry name" value="Dehydroquinate synthase-like"/>
    <property type="match status" value="1"/>
</dbReference>
<keyword evidence="5" id="KW-0456">Lyase</keyword>
<dbReference type="FunFam" id="3.40.50.1970:FF:000018">
    <property type="entry name" value="Related to 2-epi-5-epi-valiolone synthase"/>
    <property type="match status" value="1"/>
</dbReference>
<dbReference type="Pfam" id="PF24621">
    <property type="entry name" value="DHQS_C"/>
    <property type="match status" value="1"/>
</dbReference>
<keyword evidence="3" id="KW-0547">Nucleotide-binding</keyword>
<dbReference type="PANTHER" id="PTHR43622">
    <property type="entry name" value="3-DEHYDROQUINATE SYNTHASE"/>
    <property type="match status" value="1"/>
</dbReference>
<dbReference type="Pfam" id="PF01761">
    <property type="entry name" value="DHQ_synthase"/>
    <property type="match status" value="1"/>
</dbReference>
<dbReference type="Gene3D" id="3.40.50.1970">
    <property type="match status" value="1"/>
</dbReference>
<reference evidence="8 9" key="1">
    <citation type="journal article" date="2019" name="Nat. Ecol. Evol.">
        <title>Megaphylogeny resolves global patterns of mushroom evolution.</title>
        <authorList>
            <person name="Varga T."/>
            <person name="Krizsan K."/>
            <person name="Foldi C."/>
            <person name="Dima B."/>
            <person name="Sanchez-Garcia M."/>
            <person name="Sanchez-Ramirez S."/>
            <person name="Szollosi G.J."/>
            <person name="Szarkandi J.G."/>
            <person name="Papp V."/>
            <person name="Albert L."/>
            <person name="Andreopoulos W."/>
            <person name="Angelini C."/>
            <person name="Antonin V."/>
            <person name="Barry K.W."/>
            <person name="Bougher N.L."/>
            <person name="Buchanan P."/>
            <person name="Buyck B."/>
            <person name="Bense V."/>
            <person name="Catcheside P."/>
            <person name="Chovatia M."/>
            <person name="Cooper J."/>
            <person name="Damon W."/>
            <person name="Desjardin D."/>
            <person name="Finy P."/>
            <person name="Geml J."/>
            <person name="Haridas S."/>
            <person name="Hughes K."/>
            <person name="Justo A."/>
            <person name="Karasinski D."/>
            <person name="Kautmanova I."/>
            <person name="Kiss B."/>
            <person name="Kocsube S."/>
            <person name="Kotiranta H."/>
            <person name="LaButti K.M."/>
            <person name="Lechner B.E."/>
            <person name="Liimatainen K."/>
            <person name="Lipzen A."/>
            <person name="Lukacs Z."/>
            <person name="Mihaltcheva S."/>
            <person name="Morgado L.N."/>
            <person name="Niskanen T."/>
            <person name="Noordeloos M.E."/>
            <person name="Ohm R.A."/>
            <person name="Ortiz-Santana B."/>
            <person name="Ovrebo C."/>
            <person name="Racz N."/>
            <person name="Riley R."/>
            <person name="Savchenko A."/>
            <person name="Shiryaev A."/>
            <person name="Soop K."/>
            <person name="Spirin V."/>
            <person name="Szebenyi C."/>
            <person name="Tomsovsky M."/>
            <person name="Tulloss R.E."/>
            <person name="Uehling J."/>
            <person name="Grigoriev I.V."/>
            <person name="Vagvolgyi C."/>
            <person name="Papp T."/>
            <person name="Martin F.M."/>
            <person name="Miettinen O."/>
            <person name="Hibbett D.S."/>
            <person name="Nagy L.G."/>
        </authorList>
    </citation>
    <scope>NUCLEOTIDE SEQUENCE [LARGE SCALE GENOMIC DNA]</scope>
    <source>
        <strain evidence="8 9">CBS 309.79</strain>
    </source>
</reference>
<evidence type="ECO:0000256" key="1">
    <source>
        <dbReference type="ARBA" id="ARBA00001911"/>
    </source>
</evidence>
<sequence length="469" mass="51796">MCDCAGLPSSDLVASVRETPQSVNAVGPGYEVKGYEKLAYSYSFVDDIFDVAKDDLSSYFQKWKRCLAIMDETVYGHYGQKTKAYFAAHGIDVTIHVFKGGELNKTMTTMLDFVDAMDRYGLIRKEPVLVVGGGLASDVVGYACASYRRSSNFIRVSTTLIGLIDAAVSIKVGLNHGKLKNRLGAYHAPMHTFLDFDFLKTLPVEQVRNGFAEIVKISHVAHKPTWDRLVKYGPELVETRFGRTSTGDRAVELRQVASVICRDAIKVMLDLESPNLHEIGLDRVIASGHTWSPTLELTPTVPLRHGHAIMIDMSFSITLAHSRGYITERERDEFFDLQSQVGLSMDHEDFDAKLLLKATDAILKTRDGKQRFAVPKPLGTCFFINDASDEELTSALATHKAHIRERYPHMVNGVGKSAFVDAGDLGHDPAELVKKAMNGKSKPLNASDSMRSKIKAIDNVSHAQSVVVA</sequence>
<evidence type="ECO:0000313" key="8">
    <source>
        <dbReference type="EMBL" id="TFL06865.1"/>
    </source>
</evidence>
<evidence type="ECO:0000256" key="3">
    <source>
        <dbReference type="ARBA" id="ARBA00022741"/>
    </source>
</evidence>
<accession>A0A5C3QXZ9</accession>
<dbReference type="CDD" id="cd08199">
    <property type="entry name" value="EEVS"/>
    <property type="match status" value="1"/>
</dbReference>
<dbReference type="InterPro" id="IPR035872">
    <property type="entry name" value="EEVS-like"/>
</dbReference>
<dbReference type="GO" id="GO:0003856">
    <property type="term" value="F:3-dehydroquinate synthase activity"/>
    <property type="evidence" value="ECO:0007669"/>
    <property type="project" value="TreeGrafter"/>
</dbReference>
<dbReference type="STRING" id="1884261.A0A5C3QXZ9"/>
<dbReference type="InterPro" id="IPR050071">
    <property type="entry name" value="Dehydroquinate_synthase"/>
</dbReference>
<keyword evidence="4" id="KW-0520">NAD</keyword>
<name>A0A5C3QXZ9_9AGAR</name>
<protein>
    <submittedName>
        <fullName evidence="8">Uncharacterized protein</fullName>
    </submittedName>
</protein>
<dbReference type="EMBL" id="ML178814">
    <property type="protein sequence ID" value="TFL06865.1"/>
    <property type="molecule type" value="Genomic_DNA"/>
</dbReference>
<organism evidence="8 9">
    <name type="scientific">Pterulicium gracile</name>
    <dbReference type="NCBI Taxonomy" id="1884261"/>
    <lineage>
        <taxon>Eukaryota</taxon>
        <taxon>Fungi</taxon>
        <taxon>Dikarya</taxon>
        <taxon>Basidiomycota</taxon>
        <taxon>Agaricomycotina</taxon>
        <taxon>Agaricomycetes</taxon>
        <taxon>Agaricomycetidae</taxon>
        <taxon>Agaricales</taxon>
        <taxon>Pleurotineae</taxon>
        <taxon>Pterulaceae</taxon>
        <taxon>Pterulicium</taxon>
    </lineage>
</organism>
<dbReference type="InterPro" id="IPR056179">
    <property type="entry name" value="DHQS_C"/>
</dbReference>
<dbReference type="InterPro" id="IPR030960">
    <property type="entry name" value="DHQS/DOIS_N"/>
</dbReference>
<feature type="domain" description="3-dehydroquinate synthase N-terminal" evidence="6">
    <location>
        <begin position="97"/>
        <end position="208"/>
    </location>
</feature>
<comment type="cofactor">
    <cofactor evidence="1">
        <name>NAD(+)</name>
        <dbReference type="ChEBI" id="CHEBI:57540"/>
    </cofactor>
</comment>
<evidence type="ECO:0000259" key="7">
    <source>
        <dbReference type="Pfam" id="PF24621"/>
    </source>
</evidence>
<dbReference type="GO" id="GO:0046872">
    <property type="term" value="F:metal ion binding"/>
    <property type="evidence" value="ECO:0007669"/>
    <property type="project" value="UniProtKB-KW"/>
</dbReference>
<proteinExistence type="predicted"/>
<dbReference type="GO" id="GO:0017000">
    <property type="term" value="P:antibiotic biosynthetic process"/>
    <property type="evidence" value="ECO:0007669"/>
    <property type="project" value="InterPro"/>
</dbReference>
<dbReference type="Proteomes" id="UP000305067">
    <property type="component" value="Unassembled WGS sequence"/>
</dbReference>
<dbReference type="FunFam" id="1.20.1090.10:FF:000015">
    <property type="entry name" value="3-dehydroquinate synthase protein"/>
    <property type="match status" value="1"/>
</dbReference>
<evidence type="ECO:0000259" key="6">
    <source>
        <dbReference type="Pfam" id="PF01761"/>
    </source>
</evidence>
<evidence type="ECO:0000256" key="5">
    <source>
        <dbReference type="ARBA" id="ARBA00023239"/>
    </source>
</evidence>
<evidence type="ECO:0000313" key="9">
    <source>
        <dbReference type="Proteomes" id="UP000305067"/>
    </source>
</evidence>
<gene>
    <name evidence="8" type="ORF">BDV98DRAFT_556828</name>
</gene>
<dbReference type="Gene3D" id="1.20.1090.10">
    <property type="entry name" value="Dehydroquinate synthase-like - alpha domain"/>
    <property type="match status" value="1"/>
</dbReference>
<dbReference type="AlphaFoldDB" id="A0A5C3QXZ9"/>
<evidence type="ECO:0000256" key="2">
    <source>
        <dbReference type="ARBA" id="ARBA00022723"/>
    </source>
</evidence>
<dbReference type="PANTHER" id="PTHR43622:SF3">
    <property type="entry name" value="2-EPI-5-EPI-VALIOLONE SYNTHASE"/>
    <property type="match status" value="1"/>
</dbReference>
<dbReference type="OrthoDB" id="197068at2759"/>
<evidence type="ECO:0000256" key="4">
    <source>
        <dbReference type="ARBA" id="ARBA00023027"/>
    </source>
</evidence>
<dbReference type="GO" id="GO:0000166">
    <property type="term" value="F:nucleotide binding"/>
    <property type="evidence" value="ECO:0007669"/>
    <property type="project" value="UniProtKB-KW"/>
</dbReference>